<dbReference type="PANTHER" id="PTHR21231:SF3">
    <property type="entry name" value="GPN-LOOP GTPASE 2"/>
    <property type="match status" value="1"/>
</dbReference>
<dbReference type="InterPro" id="IPR004130">
    <property type="entry name" value="Gpn"/>
</dbReference>
<sequence length="413" mass="46670">MVFYGTVCVGPPGAGKSTCCNGLQQYLRLIGRETMVVNLDPANEYHGSNDDAGENGGNDDGEEEKSKMNSDDNDGDNDNNPSGTRNSHLPYDAILDASEDIINLSSVMESLDLGPNGGLIYCIEYIHHHTKTLIKMLKERIEAYMIEKDLGVPPYLLFDFPGQVELYTHNTSVQYILAALVKEMDIRLTAVHLVDAHSCADASKFISAALLSTTTMLRLELPAINVLSKVDLLKGYGDGSIPFNLDYFVECQELDRLLPFLEGLGEVQDDGLDEEVKWRIYEDEDYMKAREKTRSSRFYKRYHKLHKELCEVVDDYGLLSYIPLDINDGTSVGRLVARMDKCNGYVFTGRKKKSGKENDKEPSNVEDMFQCAMQMDHEWGYEQIADVQERFMHSFEEEVPELRKSSDQGTTKR</sequence>
<dbReference type="Gene3D" id="3.40.50.300">
    <property type="entry name" value="P-loop containing nucleotide triphosphate hydrolases"/>
    <property type="match status" value="1"/>
</dbReference>
<dbReference type="InterPro" id="IPR027417">
    <property type="entry name" value="P-loop_NTPase"/>
</dbReference>
<evidence type="ECO:0000256" key="4">
    <source>
        <dbReference type="ARBA" id="ARBA00023134"/>
    </source>
</evidence>
<organism evidence="7">
    <name type="scientific">Chaetoceros debilis</name>
    <dbReference type="NCBI Taxonomy" id="122233"/>
    <lineage>
        <taxon>Eukaryota</taxon>
        <taxon>Sar</taxon>
        <taxon>Stramenopiles</taxon>
        <taxon>Ochrophyta</taxon>
        <taxon>Bacillariophyta</taxon>
        <taxon>Coscinodiscophyceae</taxon>
        <taxon>Chaetocerotophycidae</taxon>
        <taxon>Chaetocerotales</taxon>
        <taxon>Chaetocerotaceae</taxon>
        <taxon>Chaetoceros</taxon>
    </lineage>
</organism>
<dbReference type="PANTHER" id="PTHR21231">
    <property type="entry name" value="XPA-BINDING PROTEIN 1-RELATED"/>
    <property type="match status" value="1"/>
</dbReference>
<comment type="function">
    <text evidence="5">Small GTPase required for proper localization of RNA polymerase II and III (RNAPII and RNAPIII). May act at an RNAP assembly step prior to nuclear import.</text>
</comment>
<dbReference type="SUPFAM" id="SSF52540">
    <property type="entry name" value="P-loop containing nucleoside triphosphate hydrolases"/>
    <property type="match status" value="1"/>
</dbReference>
<evidence type="ECO:0000256" key="5">
    <source>
        <dbReference type="RuleBase" id="RU365059"/>
    </source>
</evidence>
<dbReference type="GO" id="GO:0005525">
    <property type="term" value="F:GTP binding"/>
    <property type="evidence" value="ECO:0007669"/>
    <property type="project" value="UniProtKB-KW"/>
</dbReference>
<gene>
    <name evidence="7" type="ORF">CDEB00056_LOCUS1477</name>
</gene>
<dbReference type="Pfam" id="PF03029">
    <property type="entry name" value="ATP_bind_1"/>
    <property type="match status" value="2"/>
</dbReference>
<dbReference type="EMBL" id="HBIO01002043">
    <property type="protein sequence ID" value="CAE0456636.1"/>
    <property type="molecule type" value="Transcribed_RNA"/>
</dbReference>
<proteinExistence type="inferred from homology"/>
<evidence type="ECO:0000313" key="7">
    <source>
        <dbReference type="EMBL" id="CAE0456636.1"/>
    </source>
</evidence>
<evidence type="ECO:0000256" key="1">
    <source>
        <dbReference type="ARBA" id="ARBA00005290"/>
    </source>
</evidence>
<feature type="region of interest" description="Disordered" evidence="6">
    <location>
        <begin position="41"/>
        <end position="89"/>
    </location>
</feature>
<evidence type="ECO:0000256" key="3">
    <source>
        <dbReference type="ARBA" id="ARBA00022801"/>
    </source>
</evidence>
<keyword evidence="4 5" id="KW-0342">GTP-binding</keyword>
<evidence type="ECO:0000256" key="6">
    <source>
        <dbReference type="SAM" id="MobiDB-lite"/>
    </source>
</evidence>
<evidence type="ECO:0000256" key="2">
    <source>
        <dbReference type="ARBA" id="ARBA00022741"/>
    </source>
</evidence>
<protein>
    <recommendedName>
        <fullName evidence="5">GPN-loop GTPase 2</fullName>
    </recommendedName>
</protein>
<name>A0A7S3PVG6_9STRA</name>
<dbReference type="GO" id="GO:0003924">
    <property type="term" value="F:GTPase activity"/>
    <property type="evidence" value="ECO:0007669"/>
    <property type="project" value="TreeGrafter"/>
</dbReference>
<keyword evidence="3 5" id="KW-0378">Hydrolase</keyword>
<dbReference type="AlphaFoldDB" id="A0A7S3PVG6"/>
<keyword evidence="2 5" id="KW-0547">Nucleotide-binding</keyword>
<comment type="similarity">
    <text evidence="1 5">Belongs to the GPN-loop GTPase family.</text>
</comment>
<accession>A0A7S3PVG6</accession>
<comment type="subunit">
    <text evidence="5">Binds to RNA polymerase II (RNAPII).</text>
</comment>
<reference evidence="7" key="1">
    <citation type="submission" date="2021-01" db="EMBL/GenBank/DDBJ databases">
        <authorList>
            <person name="Corre E."/>
            <person name="Pelletier E."/>
            <person name="Niang G."/>
            <person name="Scheremetjew M."/>
            <person name="Finn R."/>
            <person name="Kale V."/>
            <person name="Holt S."/>
            <person name="Cochrane G."/>
            <person name="Meng A."/>
            <person name="Brown T."/>
            <person name="Cohen L."/>
        </authorList>
    </citation>
    <scope>NUCLEOTIDE SEQUENCE</scope>
    <source>
        <strain evidence="7">MM31A-1</strain>
    </source>
</reference>
<feature type="compositionally biased region" description="Acidic residues" evidence="6">
    <location>
        <begin position="51"/>
        <end position="63"/>
    </location>
</feature>
<dbReference type="GO" id="GO:0005737">
    <property type="term" value="C:cytoplasm"/>
    <property type="evidence" value="ECO:0007669"/>
    <property type="project" value="TreeGrafter"/>
</dbReference>